<dbReference type="Gene3D" id="3.30.470.20">
    <property type="entry name" value="ATP-grasp fold, B domain"/>
    <property type="match status" value="1"/>
</dbReference>
<proteinExistence type="inferred from homology"/>
<dbReference type="Proteomes" id="UP000177354">
    <property type="component" value="Unassembled WGS sequence"/>
</dbReference>
<protein>
    <recommendedName>
        <fullName evidence="11">ATP-grasp domain-containing protein</fullName>
    </recommendedName>
</protein>
<keyword evidence="3" id="KW-0963">Cytoplasm</keyword>
<dbReference type="GO" id="GO:0005737">
    <property type="term" value="C:cytoplasm"/>
    <property type="evidence" value="ECO:0007669"/>
    <property type="project" value="UniProtKB-SubCell"/>
</dbReference>
<evidence type="ECO:0000256" key="1">
    <source>
        <dbReference type="ARBA" id="ARBA00004496"/>
    </source>
</evidence>
<name>A0A1F5Z043_9BACT</name>
<dbReference type="GO" id="GO:0005524">
    <property type="term" value="F:ATP binding"/>
    <property type="evidence" value="ECO:0007669"/>
    <property type="project" value="UniProtKB-UniRule"/>
</dbReference>
<evidence type="ECO:0000256" key="9">
    <source>
        <dbReference type="ARBA" id="ARBA00023316"/>
    </source>
</evidence>
<keyword evidence="4" id="KW-0436">Ligase</keyword>
<dbReference type="GO" id="GO:0008360">
    <property type="term" value="P:regulation of cell shape"/>
    <property type="evidence" value="ECO:0007669"/>
    <property type="project" value="UniProtKB-KW"/>
</dbReference>
<dbReference type="SUPFAM" id="SSF52440">
    <property type="entry name" value="PreATP-grasp domain"/>
    <property type="match status" value="1"/>
</dbReference>
<dbReference type="Pfam" id="PF07478">
    <property type="entry name" value="Dala_Dala_lig_C"/>
    <property type="match status" value="1"/>
</dbReference>
<keyword evidence="6 10" id="KW-0067">ATP-binding</keyword>
<evidence type="ECO:0000256" key="6">
    <source>
        <dbReference type="ARBA" id="ARBA00022840"/>
    </source>
</evidence>
<evidence type="ECO:0000256" key="5">
    <source>
        <dbReference type="ARBA" id="ARBA00022741"/>
    </source>
</evidence>
<evidence type="ECO:0000256" key="10">
    <source>
        <dbReference type="PROSITE-ProRule" id="PRU00409"/>
    </source>
</evidence>
<dbReference type="EMBL" id="MFJF01000026">
    <property type="protein sequence ID" value="OGG05723.1"/>
    <property type="molecule type" value="Genomic_DNA"/>
</dbReference>
<organism evidence="12 13">
    <name type="scientific">Candidatus Gottesmanbacteria bacterium RIFCSPHIGHO2_01_FULL_40_15</name>
    <dbReference type="NCBI Taxonomy" id="1798376"/>
    <lineage>
        <taxon>Bacteria</taxon>
        <taxon>Candidatus Gottesmaniibacteriota</taxon>
    </lineage>
</organism>
<keyword evidence="8" id="KW-0573">Peptidoglycan synthesis</keyword>
<dbReference type="PROSITE" id="PS50975">
    <property type="entry name" value="ATP_GRASP"/>
    <property type="match status" value="1"/>
</dbReference>
<dbReference type="InterPro" id="IPR013815">
    <property type="entry name" value="ATP_grasp_subdomain_1"/>
</dbReference>
<evidence type="ECO:0000256" key="7">
    <source>
        <dbReference type="ARBA" id="ARBA00022960"/>
    </source>
</evidence>
<evidence type="ECO:0000256" key="8">
    <source>
        <dbReference type="ARBA" id="ARBA00022984"/>
    </source>
</evidence>
<comment type="caution">
    <text evidence="12">The sequence shown here is derived from an EMBL/GenBank/DDBJ whole genome shotgun (WGS) entry which is preliminary data.</text>
</comment>
<dbReference type="InterPro" id="IPR016185">
    <property type="entry name" value="PreATP-grasp_dom_sf"/>
</dbReference>
<dbReference type="PROSITE" id="PS00844">
    <property type="entry name" value="DALA_DALA_LIGASE_2"/>
    <property type="match status" value="1"/>
</dbReference>
<dbReference type="GO" id="GO:0046872">
    <property type="term" value="F:metal ion binding"/>
    <property type="evidence" value="ECO:0007669"/>
    <property type="project" value="InterPro"/>
</dbReference>
<dbReference type="InterPro" id="IPR000291">
    <property type="entry name" value="D-Ala_lig_Van_CS"/>
</dbReference>
<evidence type="ECO:0000256" key="3">
    <source>
        <dbReference type="ARBA" id="ARBA00022490"/>
    </source>
</evidence>
<feature type="domain" description="ATP-grasp" evidence="11">
    <location>
        <begin position="117"/>
        <end position="319"/>
    </location>
</feature>
<gene>
    <name evidence="12" type="ORF">A2777_05040</name>
</gene>
<dbReference type="PANTHER" id="PTHR23132">
    <property type="entry name" value="D-ALANINE--D-ALANINE LIGASE"/>
    <property type="match status" value="1"/>
</dbReference>
<comment type="similarity">
    <text evidence="2">Belongs to the D-alanine--D-alanine ligase family.</text>
</comment>
<dbReference type="InterPro" id="IPR011761">
    <property type="entry name" value="ATP-grasp"/>
</dbReference>
<evidence type="ECO:0000256" key="4">
    <source>
        <dbReference type="ARBA" id="ARBA00022598"/>
    </source>
</evidence>
<dbReference type="PANTHER" id="PTHR23132:SF23">
    <property type="entry name" value="D-ALANINE--D-ALANINE LIGASE B"/>
    <property type="match status" value="1"/>
</dbReference>
<sequence>MPLKIGLTYDLESDYPLNPASAPDANSEFDSSRTIRSVKEGIYENGYELVDIGNFENLLNIRKTLRSKADLVFNIAEGIKGRNREAQVPQLLEYLNIPYVGSDALTMSLTLDKIITKQILISYKIPTPNYFSYQESGFKNINLKFPLIVKPRWEGSSMAITSESVVKTKQNLIGRVNYIKEKYRQPALVEEFINGSEFTVSVIGNSPPQALIPMKVILNGNEMRDKIFDNSYIRTENIAYIPIAGNNILEAKLRDLAIKTYDAVGCLDFARVDFRVNKQGGIFVLEINPLPALNKKDALAVSAKYTGWSFSLLLEKIIKAALNRYRNN</sequence>
<evidence type="ECO:0000256" key="2">
    <source>
        <dbReference type="ARBA" id="ARBA00010871"/>
    </source>
</evidence>
<evidence type="ECO:0000313" key="12">
    <source>
        <dbReference type="EMBL" id="OGG05723.1"/>
    </source>
</evidence>
<dbReference type="SUPFAM" id="SSF56059">
    <property type="entry name" value="Glutathione synthetase ATP-binding domain-like"/>
    <property type="match status" value="1"/>
</dbReference>
<dbReference type="GO" id="GO:0009252">
    <property type="term" value="P:peptidoglycan biosynthetic process"/>
    <property type="evidence" value="ECO:0007669"/>
    <property type="project" value="UniProtKB-KW"/>
</dbReference>
<dbReference type="GO" id="GO:0071555">
    <property type="term" value="P:cell wall organization"/>
    <property type="evidence" value="ECO:0007669"/>
    <property type="project" value="UniProtKB-KW"/>
</dbReference>
<dbReference type="InterPro" id="IPR011095">
    <property type="entry name" value="Dala_Dala_lig_C"/>
</dbReference>
<reference evidence="12 13" key="1">
    <citation type="journal article" date="2016" name="Nat. Commun.">
        <title>Thousands of microbial genomes shed light on interconnected biogeochemical processes in an aquifer system.</title>
        <authorList>
            <person name="Anantharaman K."/>
            <person name="Brown C.T."/>
            <person name="Hug L.A."/>
            <person name="Sharon I."/>
            <person name="Castelle C.J."/>
            <person name="Probst A.J."/>
            <person name="Thomas B.C."/>
            <person name="Singh A."/>
            <person name="Wilkins M.J."/>
            <person name="Karaoz U."/>
            <person name="Brodie E.L."/>
            <person name="Williams K.H."/>
            <person name="Hubbard S.S."/>
            <person name="Banfield J.F."/>
        </authorList>
    </citation>
    <scope>NUCLEOTIDE SEQUENCE [LARGE SCALE GENOMIC DNA]</scope>
</reference>
<dbReference type="AlphaFoldDB" id="A0A1F5Z043"/>
<keyword evidence="5 10" id="KW-0547">Nucleotide-binding</keyword>
<keyword evidence="7" id="KW-0133">Cell shape</keyword>
<dbReference type="Gene3D" id="3.30.1490.20">
    <property type="entry name" value="ATP-grasp fold, A domain"/>
    <property type="match status" value="1"/>
</dbReference>
<evidence type="ECO:0000313" key="13">
    <source>
        <dbReference type="Proteomes" id="UP000177354"/>
    </source>
</evidence>
<comment type="subcellular location">
    <subcellularLocation>
        <location evidence="1">Cytoplasm</location>
    </subcellularLocation>
</comment>
<keyword evidence="9" id="KW-0961">Cell wall biogenesis/degradation</keyword>
<accession>A0A1F5Z043</accession>
<evidence type="ECO:0000259" key="11">
    <source>
        <dbReference type="PROSITE" id="PS50975"/>
    </source>
</evidence>
<dbReference type="GO" id="GO:0008716">
    <property type="term" value="F:D-alanine-D-alanine ligase activity"/>
    <property type="evidence" value="ECO:0007669"/>
    <property type="project" value="InterPro"/>
</dbReference>